<evidence type="ECO:0000256" key="1">
    <source>
        <dbReference type="ARBA" id="ARBA00004651"/>
    </source>
</evidence>
<comment type="similarity">
    <text evidence="2">Belongs to the chromate ion transporter (CHR) (TC 2.A.51) family.</text>
</comment>
<protein>
    <submittedName>
        <fullName evidence="8">Chromate transporter</fullName>
    </submittedName>
</protein>
<comment type="subcellular location">
    <subcellularLocation>
        <location evidence="1">Cell membrane</location>
        <topology evidence="1">Multi-pass membrane protein</topology>
    </subcellularLocation>
</comment>
<keyword evidence="4 7" id="KW-0812">Transmembrane</keyword>
<evidence type="ECO:0000256" key="2">
    <source>
        <dbReference type="ARBA" id="ARBA00005262"/>
    </source>
</evidence>
<dbReference type="KEGG" id="hbh:E4T21_06520"/>
<gene>
    <name evidence="8" type="ORF">E4T21_06520</name>
</gene>
<keyword evidence="6 7" id="KW-0472">Membrane</keyword>
<dbReference type="AlphaFoldDB" id="A0A5C1NG85"/>
<feature type="transmembrane region" description="Helical" evidence="7">
    <location>
        <begin position="76"/>
        <end position="101"/>
    </location>
</feature>
<dbReference type="PANTHER" id="PTHR43663:SF1">
    <property type="entry name" value="CHROMATE TRANSPORTER"/>
    <property type="match status" value="1"/>
</dbReference>
<keyword evidence="3" id="KW-1003">Cell membrane</keyword>
<evidence type="ECO:0000313" key="9">
    <source>
        <dbReference type="Proteomes" id="UP000324285"/>
    </source>
</evidence>
<evidence type="ECO:0000256" key="4">
    <source>
        <dbReference type="ARBA" id="ARBA00022692"/>
    </source>
</evidence>
<sequence length="176" mass="18904">MIYWQLFLAFFIPNIIGYGGGPAIIPLIENEVVATYGWMTHPQFAETLALGNALPSPIATKIAGYIGYDVAGIGGAAIAIFATVAPSLILMIVALGVLYRYRDSVKVKSMSQWVRPVVMILMAYLTWNFLEESLATSGFIHTLIIAAVAALLLMKTKVHPALVVGFGLTYGALLLG</sequence>
<feature type="transmembrane region" description="Helical" evidence="7">
    <location>
        <begin position="113"/>
        <end position="130"/>
    </location>
</feature>
<feature type="transmembrane region" description="Helical" evidence="7">
    <location>
        <begin position="7"/>
        <end position="28"/>
    </location>
</feature>
<dbReference type="Proteomes" id="UP000324285">
    <property type="component" value="Chromosome"/>
</dbReference>
<accession>A0A5C1NG85</accession>
<feature type="transmembrane region" description="Helical" evidence="7">
    <location>
        <begin position="136"/>
        <end position="154"/>
    </location>
</feature>
<reference evidence="8" key="1">
    <citation type="submission" date="2021-02" db="EMBL/GenBank/DDBJ databases">
        <title>Strain Y2R2, a novel species of the genus Halomonas.</title>
        <authorList>
            <person name="Huang H."/>
        </authorList>
    </citation>
    <scope>NUCLEOTIDE SEQUENCE</scope>
    <source>
        <strain evidence="8">Y2R2</strain>
    </source>
</reference>
<evidence type="ECO:0000256" key="6">
    <source>
        <dbReference type="ARBA" id="ARBA00023136"/>
    </source>
</evidence>
<dbReference type="RefSeq" id="WP_149284239.1">
    <property type="nucleotide sequence ID" value="NZ_CP038437.2"/>
</dbReference>
<name>A0A5C1NG85_9GAMM</name>
<keyword evidence="9" id="KW-1185">Reference proteome</keyword>
<keyword evidence="5 7" id="KW-1133">Transmembrane helix</keyword>
<dbReference type="PANTHER" id="PTHR43663">
    <property type="entry name" value="CHROMATE TRANSPORT PROTEIN-RELATED"/>
    <property type="match status" value="1"/>
</dbReference>
<dbReference type="GO" id="GO:0015109">
    <property type="term" value="F:chromate transmembrane transporter activity"/>
    <property type="evidence" value="ECO:0007669"/>
    <property type="project" value="InterPro"/>
</dbReference>
<dbReference type="Pfam" id="PF02417">
    <property type="entry name" value="Chromate_transp"/>
    <property type="match status" value="1"/>
</dbReference>
<evidence type="ECO:0000256" key="5">
    <source>
        <dbReference type="ARBA" id="ARBA00022989"/>
    </source>
</evidence>
<proteinExistence type="inferred from homology"/>
<evidence type="ECO:0000313" key="8">
    <source>
        <dbReference type="EMBL" id="QEM81225.1"/>
    </source>
</evidence>
<dbReference type="InterPro" id="IPR052518">
    <property type="entry name" value="CHR_Transporter"/>
</dbReference>
<dbReference type="EMBL" id="CP038437">
    <property type="protein sequence ID" value="QEM81225.1"/>
    <property type="molecule type" value="Genomic_DNA"/>
</dbReference>
<dbReference type="GO" id="GO:0005886">
    <property type="term" value="C:plasma membrane"/>
    <property type="evidence" value="ECO:0007669"/>
    <property type="project" value="UniProtKB-SubCell"/>
</dbReference>
<organism evidence="8 9">
    <name type="scientific">Halomonas binhaiensis</name>
    <dbReference type="NCBI Taxonomy" id="2562282"/>
    <lineage>
        <taxon>Bacteria</taxon>
        <taxon>Pseudomonadati</taxon>
        <taxon>Pseudomonadota</taxon>
        <taxon>Gammaproteobacteria</taxon>
        <taxon>Oceanospirillales</taxon>
        <taxon>Halomonadaceae</taxon>
        <taxon>Halomonas</taxon>
    </lineage>
</organism>
<evidence type="ECO:0000256" key="7">
    <source>
        <dbReference type="SAM" id="Phobius"/>
    </source>
</evidence>
<dbReference type="InterPro" id="IPR003370">
    <property type="entry name" value="Chromate_transpt"/>
</dbReference>
<dbReference type="OrthoDB" id="9027281at2"/>
<evidence type="ECO:0000256" key="3">
    <source>
        <dbReference type="ARBA" id="ARBA00022475"/>
    </source>
</evidence>